<organism evidence="2 3">
    <name type="scientific">Rhodopseudomonas faecalis</name>
    <dbReference type="NCBI Taxonomy" id="99655"/>
    <lineage>
        <taxon>Bacteria</taxon>
        <taxon>Pseudomonadati</taxon>
        <taxon>Pseudomonadota</taxon>
        <taxon>Alphaproteobacteria</taxon>
        <taxon>Hyphomicrobiales</taxon>
        <taxon>Nitrobacteraceae</taxon>
        <taxon>Rhodopseudomonas</taxon>
    </lineage>
</organism>
<reference evidence="2 3" key="1">
    <citation type="submission" date="2018-06" db="EMBL/GenBank/DDBJ databases">
        <title>Genomic Encyclopedia of Archaeal and Bacterial Type Strains, Phase II (KMG-II): from individual species to whole genera.</title>
        <authorList>
            <person name="Goeker M."/>
        </authorList>
    </citation>
    <scope>NUCLEOTIDE SEQUENCE [LARGE SCALE GENOMIC DNA]</scope>
    <source>
        <strain evidence="2 3">JCM 11668</strain>
    </source>
</reference>
<keyword evidence="3" id="KW-1185">Reference proteome</keyword>
<name>A0A318TM77_9BRAD</name>
<accession>A0A318TM77</accession>
<comment type="caution">
    <text evidence="2">The sequence shown here is derived from an EMBL/GenBank/DDBJ whole genome shotgun (WGS) entry which is preliminary data.</text>
</comment>
<proteinExistence type="predicted"/>
<dbReference type="EMBL" id="QJTI01000009">
    <property type="protein sequence ID" value="PYF02965.1"/>
    <property type="molecule type" value="Genomic_DNA"/>
</dbReference>
<gene>
    <name evidence="2" type="ORF">BJ122_10996</name>
</gene>
<evidence type="ECO:0000313" key="2">
    <source>
        <dbReference type="EMBL" id="PYF02965.1"/>
    </source>
</evidence>
<evidence type="ECO:0000313" key="3">
    <source>
        <dbReference type="Proteomes" id="UP000248148"/>
    </source>
</evidence>
<protein>
    <submittedName>
        <fullName evidence="2">Uncharacterized protein</fullName>
    </submittedName>
</protein>
<sequence>MGGREHGASVTPTRPAYRPRPFCSPPPRGEGSGVGGREHGASVTPTRPACRPATLPTRGRDKSSARAAHAPTALSRSLAPR</sequence>
<evidence type="ECO:0000256" key="1">
    <source>
        <dbReference type="SAM" id="MobiDB-lite"/>
    </source>
</evidence>
<feature type="region of interest" description="Disordered" evidence="1">
    <location>
        <begin position="1"/>
        <end position="81"/>
    </location>
</feature>
<dbReference type="Proteomes" id="UP000248148">
    <property type="component" value="Unassembled WGS sequence"/>
</dbReference>
<dbReference type="AlphaFoldDB" id="A0A318TM77"/>